<evidence type="ECO:0000256" key="4">
    <source>
        <dbReference type="ARBA" id="ARBA00022448"/>
    </source>
</evidence>
<evidence type="ECO:0000256" key="3">
    <source>
        <dbReference type="ARBA" id="ARBA00021257"/>
    </source>
</evidence>
<accession>A0A9N8DIR2</accession>
<dbReference type="AlphaFoldDB" id="A0A9N8DIR2"/>
<evidence type="ECO:0000256" key="2">
    <source>
        <dbReference type="ARBA" id="ARBA00010604"/>
    </source>
</evidence>
<evidence type="ECO:0000256" key="9">
    <source>
        <dbReference type="ARBA" id="ARBA00023010"/>
    </source>
</evidence>
<dbReference type="GO" id="GO:0005789">
    <property type="term" value="C:endoplasmic reticulum membrane"/>
    <property type="evidence" value="ECO:0007669"/>
    <property type="project" value="UniProtKB-SubCell"/>
</dbReference>
<dbReference type="InterPro" id="IPR004728">
    <property type="entry name" value="Sec62"/>
</dbReference>
<keyword evidence="8 12" id="KW-1133">Transmembrane helix</keyword>
<dbReference type="PANTHER" id="PTHR12443">
    <property type="entry name" value="TRANSLOCATION PROTEIN SEC62"/>
    <property type="match status" value="1"/>
</dbReference>
<dbReference type="PANTHER" id="PTHR12443:SF9">
    <property type="entry name" value="TRANSLOCATION PROTEIN SEC62"/>
    <property type="match status" value="1"/>
</dbReference>
<feature type="region of interest" description="Disordered" evidence="11">
    <location>
        <begin position="300"/>
        <end position="335"/>
    </location>
</feature>
<evidence type="ECO:0000256" key="10">
    <source>
        <dbReference type="ARBA" id="ARBA00023136"/>
    </source>
</evidence>
<evidence type="ECO:0000313" key="14">
    <source>
        <dbReference type="Proteomes" id="UP001153069"/>
    </source>
</evidence>
<dbReference type="Proteomes" id="UP001153069">
    <property type="component" value="Unassembled WGS sequence"/>
</dbReference>
<evidence type="ECO:0000256" key="5">
    <source>
        <dbReference type="ARBA" id="ARBA00022692"/>
    </source>
</evidence>
<keyword evidence="14" id="KW-1185">Reference proteome</keyword>
<sequence>MATAKAAATTTNGTAEKEPSFYDEEDNLKKLCDFLRSREGPGVREALLMEKRVHYLKGEKLVNFLVEPKKGTKWPSNLPRFENRPEAIAVCRELCKVQYLMRAEKRGKGELGMSRIREFDESGYFVWVYEGDKTVSHLMTTALIIGFLFCVCFPIWPTFLRVFVWYLSVSLLLFIFFLITVRAFVFLCVWIIGFEVWFLPNLFDETLSFVDSFKPIYSFEPTKPGQLPYRLGVGIAFFSFCYWAVTQPSEFDGFVNAQGDFLKDLYAGTLLSDMSQEQKENIDKPKTMSLDDLLKSLDTDINDNDFQDEVSEEEELESMLDNLVDDEEDIDEEEE</sequence>
<reference evidence="13" key="1">
    <citation type="submission" date="2020-06" db="EMBL/GenBank/DDBJ databases">
        <authorList>
            <consortium name="Plant Systems Biology data submission"/>
        </authorList>
    </citation>
    <scope>NUCLEOTIDE SEQUENCE</scope>
    <source>
        <strain evidence="13">D6</strain>
    </source>
</reference>
<evidence type="ECO:0000256" key="1">
    <source>
        <dbReference type="ARBA" id="ARBA00004477"/>
    </source>
</evidence>
<dbReference type="EMBL" id="CAICTM010000141">
    <property type="protein sequence ID" value="CAB9502665.1"/>
    <property type="molecule type" value="Genomic_DNA"/>
</dbReference>
<dbReference type="OrthoDB" id="200187at2759"/>
<feature type="region of interest" description="Disordered" evidence="11">
    <location>
        <begin position="1"/>
        <end position="20"/>
    </location>
</feature>
<feature type="compositionally biased region" description="Low complexity" evidence="11">
    <location>
        <begin position="1"/>
        <end position="14"/>
    </location>
</feature>
<proteinExistence type="inferred from homology"/>
<evidence type="ECO:0000256" key="8">
    <source>
        <dbReference type="ARBA" id="ARBA00022989"/>
    </source>
</evidence>
<comment type="subcellular location">
    <subcellularLocation>
        <location evidence="1">Endoplasmic reticulum membrane</location>
        <topology evidence="1">Multi-pass membrane protein</topology>
    </subcellularLocation>
</comment>
<keyword evidence="6" id="KW-0256">Endoplasmic reticulum</keyword>
<evidence type="ECO:0000256" key="7">
    <source>
        <dbReference type="ARBA" id="ARBA00022927"/>
    </source>
</evidence>
<comment type="similarity">
    <text evidence="2">Belongs to the SEC62 family.</text>
</comment>
<keyword evidence="4" id="KW-0813">Transport</keyword>
<name>A0A9N8DIR2_9STRA</name>
<keyword evidence="5 12" id="KW-0812">Transmembrane</keyword>
<feature type="transmembrane region" description="Helical" evidence="12">
    <location>
        <begin position="227"/>
        <end position="245"/>
    </location>
</feature>
<dbReference type="GO" id="GO:0031204">
    <property type="term" value="P:post-translational protein targeting to membrane, translocation"/>
    <property type="evidence" value="ECO:0007669"/>
    <property type="project" value="TreeGrafter"/>
</dbReference>
<evidence type="ECO:0000256" key="6">
    <source>
        <dbReference type="ARBA" id="ARBA00022824"/>
    </source>
</evidence>
<gene>
    <name evidence="13" type="ORF">SEMRO_142_G066410.1</name>
</gene>
<keyword evidence="9" id="KW-0811">Translocation</keyword>
<keyword evidence="7" id="KW-0653">Protein transport</keyword>
<keyword evidence="10 12" id="KW-0472">Membrane</keyword>
<feature type="transmembrane region" description="Helical" evidence="12">
    <location>
        <begin position="138"/>
        <end position="156"/>
    </location>
</feature>
<protein>
    <recommendedName>
        <fullName evidence="3">Translocation protein SEC62</fullName>
    </recommendedName>
</protein>
<evidence type="ECO:0000313" key="13">
    <source>
        <dbReference type="EMBL" id="CAB9502665.1"/>
    </source>
</evidence>
<comment type="caution">
    <text evidence="13">The sequence shown here is derived from an EMBL/GenBank/DDBJ whole genome shotgun (WGS) entry which is preliminary data.</text>
</comment>
<organism evidence="13 14">
    <name type="scientific">Seminavis robusta</name>
    <dbReference type="NCBI Taxonomy" id="568900"/>
    <lineage>
        <taxon>Eukaryota</taxon>
        <taxon>Sar</taxon>
        <taxon>Stramenopiles</taxon>
        <taxon>Ochrophyta</taxon>
        <taxon>Bacillariophyta</taxon>
        <taxon>Bacillariophyceae</taxon>
        <taxon>Bacillariophycidae</taxon>
        <taxon>Naviculales</taxon>
        <taxon>Naviculaceae</taxon>
        <taxon>Seminavis</taxon>
    </lineage>
</organism>
<dbReference type="Pfam" id="PF03839">
    <property type="entry name" value="Sec62"/>
    <property type="match status" value="1"/>
</dbReference>
<evidence type="ECO:0000256" key="11">
    <source>
        <dbReference type="SAM" id="MobiDB-lite"/>
    </source>
</evidence>
<evidence type="ECO:0000256" key="12">
    <source>
        <dbReference type="SAM" id="Phobius"/>
    </source>
</evidence>